<dbReference type="GO" id="GO:0004722">
    <property type="term" value="F:protein serine/threonine phosphatase activity"/>
    <property type="evidence" value="ECO:0007669"/>
    <property type="project" value="InterPro"/>
</dbReference>
<dbReference type="Proteomes" id="UP001168575">
    <property type="component" value="Unassembled WGS sequence"/>
</dbReference>
<dbReference type="SMART" id="SM00331">
    <property type="entry name" value="PP2C_SIG"/>
    <property type="match status" value="1"/>
</dbReference>
<accession>A0AA43UB38</accession>
<sequence>LYAVFDGMGGHAAGEVASEIASKVVAARAPEELDAEALGQAVIDANLEIIHAAATGVGKAGMGTTCTAAMLMGENLIIAQVGDSRCYLLHDGKLSQLTRDHSYVADLVEQGAITKDYARVHPDRSKITRALGTDPNMVPDLYELKVSSGDRLLLCSDGLYSMITDDDIEHIMNAEAEPQAAADHLVREANEWGGHDNCTVIVVDVLGFSEIKKKRVARKTKITAALVSVLLVAILGCAAFVFNNWVSNAAYLGECDGKVAIYHGIVMGDVGGRTDNLGEVSDVSMSDLDSSVADRIRKGEITYNSYSEAQALVKSYKQNI</sequence>
<evidence type="ECO:0000256" key="1">
    <source>
        <dbReference type="SAM" id="Phobius"/>
    </source>
</evidence>
<evidence type="ECO:0000313" key="4">
    <source>
        <dbReference type="Proteomes" id="UP001168575"/>
    </source>
</evidence>
<proteinExistence type="predicted"/>
<evidence type="ECO:0000259" key="2">
    <source>
        <dbReference type="PROSITE" id="PS51746"/>
    </source>
</evidence>
<gene>
    <name evidence="3" type="ORF">Q3982_04185</name>
</gene>
<dbReference type="EMBL" id="JAUMVS010000056">
    <property type="protein sequence ID" value="MDO4841857.1"/>
    <property type="molecule type" value="Genomic_DNA"/>
</dbReference>
<keyword evidence="1" id="KW-0472">Membrane</keyword>
<name>A0AA43UB38_9ACTN</name>
<keyword evidence="4" id="KW-1185">Reference proteome</keyword>
<dbReference type="Gene3D" id="3.60.40.10">
    <property type="entry name" value="PPM-type phosphatase domain"/>
    <property type="match status" value="1"/>
</dbReference>
<organism evidence="3 4">
    <name type="scientific">Phoenicibacter congonensis</name>
    <dbReference type="NCBI Taxonomy" id="1944646"/>
    <lineage>
        <taxon>Bacteria</taxon>
        <taxon>Bacillati</taxon>
        <taxon>Actinomycetota</taxon>
        <taxon>Coriobacteriia</taxon>
        <taxon>Eggerthellales</taxon>
        <taxon>Eggerthellaceae</taxon>
        <taxon>Phoenicibacter</taxon>
    </lineage>
</organism>
<dbReference type="Pfam" id="PF00481">
    <property type="entry name" value="PP2C"/>
    <property type="match status" value="1"/>
</dbReference>
<reference evidence="3" key="1">
    <citation type="submission" date="2023-07" db="EMBL/GenBank/DDBJ databases">
        <title>Between Cages and Wild: Unraveling the Impact of Captivity on Animal Microbiomes and Antimicrobial Resistance.</title>
        <authorList>
            <person name="Schmartz G.P."/>
            <person name="Rehner J."/>
            <person name="Schuff M.J."/>
            <person name="Becker S.L."/>
            <person name="Kravczyk M."/>
            <person name="Gurevich A."/>
            <person name="Francke R."/>
            <person name="Mueller R."/>
            <person name="Keller V."/>
            <person name="Keller A."/>
        </authorList>
    </citation>
    <scope>NUCLEOTIDE SEQUENCE</scope>
    <source>
        <strain evidence="3">S12M_St_49</strain>
    </source>
</reference>
<dbReference type="SMART" id="SM00332">
    <property type="entry name" value="PP2Cc"/>
    <property type="match status" value="1"/>
</dbReference>
<dbReference type="PROSITE" id="PS51746">
    <property type="entry name" value="PPM_2"/>
    <property type="match status" value="1"/>
</dbReference>
<comment type="caution">
    <text evidence="3">The sequence shown here is derived from an EMBL/GenBank/DDBJ whole genome shotgun (WGS) entry which is preliminary data.</text>
</comment>
<dbReference type="InterPro" id="IPR036457">
    <property type="entry name" value="PPM-type-like_dom_sf"/>
</dbReference>
<dbReference type="AlphaFoldDB" id="A0AA43UB38"/>
<feature type="domain" description="PPM-type phosphatase" evidence="2">
    <location>
        <begin position="1"/>
        <end position="205"/>
    </location>
</feature>
<dbReference type="PANTHER" id="PTHR47992">
    <property type="entry name" value="PROTEIN PHOSPHATASE"/>
    <property type="match status" value="1"/>
</dbReference>
<protein>
    <submittedName>
        <fullName evidence="3">Protein phosphatase 2C domain-containing protein</fullName>
    </submittedName>
</protein>
<dbReference type="InterPro" id="IPR015655">
    <property type="entry name" value="PP2C"/>
</dbReference>
<feature type="transmembrane region" description="Helical" evidence="1">
    <location>
        <begin position="222"/>
        <end position="242"/>
    </location>
</feature>
<dbReference type="InterPro" id="IPR001932">
    <property type="entry name" value="PPM-type_phosphatase-like_dom"/>
</dbReference>
<keyword evidence="1" id="KW-0812">Transmembrane</keyword>
<keyword evidence="1" id="KW-1133">Transmembrane helix</keyword>
<dbReference type="CDD" id="cd00143">
    <property type="entry name" value="PP2Cc"/>
    <property type="match status" value="1"/>
</dbReference>
<evidence type="ECO:0000313" key="3">
    <source>
        <dbReference type="EMBL" id="MDO4841857.1"/>
    </source>
</evidence>
<feature type="non-terminal residue" evidence="3">
    <location>
        <position position="1"/>
    </location>
</feature>
<dbReference type="SUPFAM" id="SSF81606">
    <property type="entry name" value="PP2C-like"/>
    <property type="match status" value="1"/>
</dbReference>